<feature type="region of interest" description="Disordered" evidence="1">
    <location>
        <begin position="65"/>
        <end position="118"/>
    </location>
</feature>
<dbReference type="AlphaFoldDB" id="A0A8S4AL14"/>
<accession>A0A8S4AL14</accession>
<keyword evidence="2" id="KW-0812">Transmembrane</keyword>
<evidence type="ECO:0000256" key="1">
    <source>
        <dbReference type="SAM" id="MobiDB-lite"/>
    </source>
</evidence>
<feature type="compositionally biased region" description="Acidic residues" evidence="1">
    <location>
        <begin position="107"/>
        <end position="118"/>
    </location>
</feature>
<keyword evidence="2" id="KW-1133">Transmembrane helix</keyword>
<proteinExistence type="predicted"/>
<evidence type="ECO:0000313" key="3">
    <source>
        <dbReference type="EMBL" id="CAG5867605.1"/>
    </source>
</evidence>
<gene>
    <name evidence="3" type="ORF">MMEN_LOCUS4385</name>
</gene>
<organism evidence="3 4">
    <name type="scientific">Menidia menidia</name>
    <name type="common">Atlantic silverside</name>
    <dbReference type="NCBI Taxonomy" id="238744"/>
    <lineage>
        <taxon>Eukaryota</taxon>
        <taxon>Metazoa</taxon>
        <taxon>Chordata</taxon>
        <taxon>Craniata</taxon>
        <taxon>Vertebrata</taxon>
        <taxon>Euteleostomi</taxon>
        <taxon>Actinopterygii</taxon>
        <taxon>Neopterygii</taxon>
        <taxon>Teleostei</taxon>
        <taxon>Neoteleostei</taxon>
        <taxon>Acanthomorphata</taxon>
        <taxon>Ovalentaria</taxon>
        <taxon>Atherinomorphae</taxon>
        <taxon>Atheriniformes</taxon>
        <taxon>Atherinopsidae</taxon>
        <taxon>Menidiinae</taxon>
        <taxon>Menidia</taxon>
    </lineage>
</organism>
<feature type="region of interest" description="Disordered" evidence="1">
    <location>
        <begin position="133"/>
        <end position="153"/>
    </location>
</feature>
<feature type="compositionally biased region" description="Polar residues" evidence="1">
    <location>
        <begin position="94"/>
        <end position="104"/>
    </location>
</feature>
<feature type="compositionally biased region" description="Acidic residues" evidence="1">
    <location>
        <begin position="77"/>
        <end position="93"/>
    </location>
</feature>
<evidence type="ECO:0000256" key="2">
    <source>
        <dbReference type="SAM" id="Phobius"/>
    </source>
</evidence>
<keyword evidence="4" id="KW-1185">Reference proteome</keyword>
<feature type="compositionally biased region" description="Acidic residues" evidence="1">
    <location>
        <begin position="143"/>
        <end position="153"/>
    </location>
</feature>
<name>A0A8S4AL14_9TELE</name>
<reference evidence="3" key="1">
    <citation type="submission" date="2021-05" db="EMBL/GenBank/DDBJ databases">
        <authorList>
            <person name="Tigano A."/>
        </authorList>
    </citation>
    <scope>NUCLEOTIDE SEQUENCE</scope>
</reference>
<dbReference type="EMBL" id="CAJRST010003335">
    <property type="protein sequence ID" value="CAG5867605.1"/>
    <property type="molecule type" value="Genomic_DNA"/>
</dbReference>
<feature type="transmembrane region" description="Helical" evidence="2">
    <location>
        <begin position="30"/>
        <end position="55"/>
    </location>
</feature>
<sequence>MQQVPRNFLFFMGNDNHIFSSFSNTTGPPIALIVSVAGGNLLLLLVICIAVGLVLRRRRQFKPPDQAQMTIANSREEAEDEEDEEERDYENIEQMDNTRGTIATQGAEDDALSNDYEPVDCDDVCQDAVVDSGTEYSKREEHEVEDDTSSDENDYVNLAESFAEQSLDIYGGEDVYQNI</sequence>
<dbReference type="Proteomes" id="UP000677803">
    <property type="component" value="Unassembled WGS sequence"/>
</dbReference>
<keyword evidence="2" id="KW-0472">Membrane</keyword>
<evidence type="ECO:0000313" key="4">
    <source>
        <dbReference type="Proteomes" id="UP000677803"/>
    </source>
</evidence>
<comment type="caution">
    <text evidence="3">The sequence shown here is derived from an EMBL/GenBank/DDBJ whole genome shotgun (WGS) entry which is preliminary data.</text>
</comment>
<protein>
    <submittedName>
        <fullName evidence="3">(Atlantic silverside) hypothetical protein</fullName>
    </submittedName>
</protein>